<keyword evidence="3" id="KW-1185">Reference proteome</keyword>
<feature type="compositionally biased region" description="Basic and acidic residues" evidence="1">
    <location>
        <begin position="138"/>
        <end position="149"/>
    </location>
</feature>
<dbReference type="Proteomes" id="UP000822688">
    <property type="component" value="Chromosome 7"/>
</dbReference>
<dbReference type="EMBL" id="CM026428">
    <property type="protein sequence ID" value="KAG0567736.1"/>
    <property type="molecule type" value="Genomic_DNA"/>
</dbReference>
<reference evidence="2" key="1">
    <citation type="submission" date="2020-06" db="EMBL/GenBank/DDBJ databases">
        <title>WGS assembly of Ceratodon purpureus strain R40.</title>
        <authorList>
            <person name="Carey S.B."/>
            <person name="Jenkins J."/>
            <person name="Shu S."/>
            <person name="Lovell J.T."/>
            <person name="Sreedasyam A."/>
            <person name="Maumus F."/>
            <person name="Tiley G.P."/>
            <person name="Fernandez-Pozo N."/>
            <person name="Barry K."/>
            <person name="Chen C."/>
            <person name="Wang M."/>
            <person name="Lipzen A."/>
            <person name="Daum C."/>
            <person name="Saski C.A."/>
            <person name="Payton A.C."/>
            <person name="Mcbreen J.C."/>
            <person name="Conrad R.E."/>
            <person name="Kollar L.M."/>
            <person name="Olsson S."/>
            <person name="Huttunen S."/>
            <person name="Landis J.B."/>
            <person name="Wickett N.J."/>
            <person name="Johnson M.G."/>
            <person name="Rensing S.A."/>
            <person name="Grimwood J."/>
            <person name="Schmutz J."/>
            <person name="Mcdaniel S.F."/>
        </authorList>
    </citation>
    <scope>NUCLEOTIDE SEQUENCE</scope>
    <source>
        <strain evidence="2">R40</strain>
    </source>
</reference>
<evidence type="ECO:0000313" key="2">
    <source>
        <dbReference type="EMBL" id="KAG0567736.1"/>
    </source>
</evidence>
<feature type="region of interest" description="Disordered" evidence="1">
    <location>
        <begin position="1"/>
        <end position="26"/>
    </location>
</feature>
<organism evidence="2 3">
    <name type="scientific">Ceratodon purpureus</name>
    <name type="common">Fire moss</name>
    <name type="synonym">Dicranum purpureum</name>
    <dbReference type="NCBI Taxonomy" id="3225"/>
    <lineage>
        <taxon>Eukaryota</taxon>
        <taxon>Viridiplantae</taxon>
        <taxon>Streptophyta</taxon>
        <taxon>Embryophyta</taxon>
        <taxon>Bryophyta</taxon>
        <taxon>Bryophytina</taxon>
        <taxon>Bryopsida</taxon>
        <taxon>Dicranidae</taxon>
        <taxon>Pseudoditrichales</taxon>
        <taxon>Ditrichaceae</taxon>
        <taxon>Ceratodon</taxon>
    </lineage>
</organism>
<protein>
    <submittedName>
        <fullName evidence="2">Uncharacterized protein</fullName>
    </submittedName>
</protein>
<sequence length="191" mass="21113">MAYPGEYRREEFYGEDGYGEGGNYGARGRYPTEGGYSGEGYGGSALPYGEQYEYQKPGHHGHHHRPEYVPEVEYVQPEVSDLGMGLGGTTYVQGGYGGGGYGGGYGRNQPGYGAPAAYGSGGLDSYEHAKVERLEEELAHERRKTHEAEAAAAAASAYALHERHERRESDDEEERFEPGEEHRRKHHFFGL</sequence>
<feature type="region of interest" description="Disordered" evidence="1">
    <location>
        <begin position="138"/>
        <end position="191"/>
    </location>
</feature>
<dbReference type="AlphaFoldDB" id="A0A8T0H705"/>
<comment type="caution">
    <text evidence="2">The sequence shown here is derived from an EMBL/GenBank/DDBJ whole genome shotgun (WGS) entry which is preliminary data.</text>
</comment>
<feature type="compositionally biased region" description="Basic and acidic residues" evidence="1">
    <location>
        <begin position="160"/>
        <end position="169"/>
    </location>
</feature>
<evidence type="ECO:0000313" key="3">
    <source>
        <dbReference type="Proteomes" id="UP000822688"/>
    </source>
</evidence>
<gene>
    <name evidence="2" type="ORF">KC19_7G156700</name>
</gene>
<name>A0A8T0H705_CERPU</name>
<feature type="compositionally biased region" description="Low complexity" evidence="1">
    <location>
        <begin position="150"/>
        <end position="159"/>
    </location>
</feature>
<evidence type="ECO:0000256" key="1">
    <source>
        <dbReference type="SAM" id="MobiDB-lite"/>
    </source>
</evidence>
<feature type="compositionally biased region" description="Basic and acidic residues" evidence="1">
    <location>
        <begin position="1"/>
        <end position="12"/>
    </location>
</feature>
<proteinExistence type="predicted"/>
<accession>A0A8T0H705</accession>